<name>A0A8H7PYR4_MORIS</name>
<feature type="transmembrane region" description="Helical" evidence="5">
    <location>
        <begin position="240"/>
        <end position="258"/>
    </location>
</feature>
<dbReference type="GO" id="GO:0016020">
    <property type="term" value="C:membrane"/>
    <property type="evidence" value="ECO:0007669"/>
    <property type="project" value="UniProtKB-SubCell"/>
</dbReference>
<feature type="transmembrane region" description="Helical" evidence="5">
    <location>
        <begin position="270"/>
        <end position="288"/>
    </location>
</feature>
<feature type="transmembrane region" description="Helical" evidence="5">
    <location>
        <begin position="334"/>
        <end position="354"/>
    </location>
</feature>
<dbReference type="PANTHER" id="PTHR10924">
    <property type="entry name" value="MAJOR FACILITATOR SUPERFAMILY PROTEIN-RELATED"/>
    <property type="match status" value="1"/>
</dbReference>
<feature type="transmembrane region" description="Helical" evidence="5">
    <location>
        <begin position="294"/>
        <end position="313"/>
    </location>
</feature>
<dbReference type="Gene3D" id="1.20.1250.20">
    <property type="entry name" value="MFS general substrate transporter like domains"/>
    <property type="match status" value="1"/>
</dbReference>
<proteinExistence type="predicted"/>
<evidence type="ECO:0000256" key="5">
    <source>
        <dbReference type="SAM" id="Phobius"/>
    </source>
</evidence>
<gene>
    <name evidence="6" type="ORF">INT43_006834</name>
</gene>
<dbReference type="InterPro" id="IPR049680">
    <property type="entry name" value="FLVCR1-2_SLC49-like"/>
</dbReference>
<evidence type="ECO:0000313" key="6">
    <source>
        <dbReference type="EMBL" id="KAG2181909.1"/>
    </source>
</evidence>
<organism evidence="6 7">
    <name type="scientific">Mortierella isabellina</name>
    <name type="common">Filamentous fungus</name>
    <name type="synonym">Umbelopsis isabellina</name>
    <dbReference type="NCBI Taxonomy" id="91625"/>
    <lineage>
        <taxon>Eukaryota</taxon>
        <taxon>Fungi</taxon>
        <taxon>Fungi incertae sedis</taxon>
        <taxon>Mucoromycota</taxon>
        <taxon>Mucoromycotina</taxon>
        <taxon>Umbelopsidomycetes</taxon>
        <taxon>Umbelopsidales</taxon>
        <taxon>Umbelopsidaceae</taxon>
        <taxon>Umbelopsis</taxon>
    </lineage>
</organism>
<dbReference type="Pfam" id="PF07690">
    <property type="entry name" value="MFS_1"/>
    <property type="match status" value="1"/>
</dbReference>
<keyword evidence="4 5" id="KW-0472">Membrane</keyword>
<dbReference type="EMBL" id="JAEPQZ010000004">
    <property type="protein sequence ID" value="KAG2181909.1"/>
    <property type="molecule type" value="Genomic_DNA"/>
</dbReference>
<accession>A0A8H7PYR4</accession>
<feature type="transmembrane region" description="Helical" evidence="5">
    <location>
        <begin position="198"/>
        <end position="218"/>
    </location>
</feature>
<dbReference type="InterPro" id="IPR011701">
    <property type="entry name" value="MFS"/>
</dbReference>
<keyword evidence="2 5" id="KW-0812">Transmembrane</keyword>
<evidence type="ECO:0000256" key="2">
    <source>
        <dbReference type="ARBA" id="ARBA00022692"/>
    </source>
</evidence>
<reference evidence="6" key="1">
    <citation type="submission" date="2020-12" db="EMBL/GenBank/DDBJ databases">
        <title>Metabolic potential, ecology and presence of endohyphal bacteria is reflected in genomic diversity of Mucoromycotina.</title>
        <authorList>
            <person name="Muszewska A."/>
            <person name="Okrasinska A."/>
            <person name="Steczkiewicz K."/>
            <person name="Drgas O."/>
            <person name="Orlowska M."/>
            <person name="Perlinska-Lenart U."/>
            <person name="Aleksandrzak-Piekarczyk T."/>
            <person name="Szatraj K."/>
            <person name="Zielenkiewicz U."/>
            <person name="Pilsyk S."/>
            <person name="Malc E."/>
            <person name="Mieczkowski P."/>
            <person name="Kruszewska J.S."/>
            <person name="Biernat P."/>
            <person name="Pawlowska J."/>
        </authorList>
    </citation>
    <scope>NUCLEOTIDE SEQUENCE</scope>
    <source>
        <strain evidence="6">WA0000067209</strain>
    </source>
</reference>
<feature type="transmembrane region" description="Helical" evidence="5">
    <location>
        <begin position="32"/>
        <end position="54"/>
    </location>
</feature>
<feature type="transmembrane region" description="Helical" evidence="5">
    <location>
        <begin position="366"/>
        <end position="387"/>
    </location>
</feature>
<protein>
    <recommendedName>
        <fullName evidence="8">Major facilitator superfamily (MFS) profile domain-containing protein</fullName>
    </recommendedName>
</protein>
<evidence type="ECO:0000256" key="4">
    <source>
        <dbReference type="ARBA" id="ARBA00023136"/>
    </source>
</evidence>
<keyword evidence="7" id="KW-1185">Reference proteome</keyword>
<sequence>ESSPSSVSDSSTLDVRLKEKGMHEPEGKTSPIAWVALISLWMLCSASSIMWLSFSVVSDISRQWLSVDLSAVNWIANATALMSVTEHGWLLVQSNRLNLPTWCQISYHYDRAVFDFCTTDYINYTSHYAAIPLGAAISQLAIPAICKSVEEFPRVVIVSAVYSTLAAAPFFFLPGLPKDAPSFTASSKRTPFLKACRALFKSVNFLLLMFMFSINLGLESSIVALLNPIMLPYGYTNEQAGIAGFVRLFSGFLAGAVTGPLIDRTGQHMLILRLFVPLLAFTYVMMYIQIIPNAILVVCMACVLNGFVTLLLLPTMLEIASEITYPVSESLSTSVLWAAAEIASFVMTLVMDLMKSGDKSTPPNNMQNALLFAMVLACVGTIPIVFFKGKMRRLAQDINFEQVTTKDDNEIED</sequence>
<evidence type="ECO:0000256" key="1">
    <source>
        <dbReference type="ARBA" id="ARBA00004141"/>
    </source>
</evidence>
<feature type="non-terminal residue" evidence="6">
    <location>
        <position position="1"/>
    </location>
</feature>
<dbReference type="OrthoDB" id="422206at2759"/>
<dbReference type="GO" id="GO:0022857">
    <property type="term" value="F:transmembrane transporter activity"/>
    <property type="evidence" value="ECO:0007669"/>
    <property type="project" value="InterPro"/>
</dbReference>
<evidence type="ECO:0000313" key="7">
    <source>
        <dbReference type="Proteomes" id="UP000654370"/>
    </source>
</evidence>
<dbReference type="SUPFAM" id="SSF103473">
    <property type="entry name" value="MFS general substrate transporter"/>
    <property type="match status" value="1"/>
</dbReference>
<dbReference type="InterPro" id="IPR036259">
    <property type="entry name" value="MFS_trans_sf"/>
</dbReference>
<dbReference type="Proteomes" id="UP000654370">
    <property type="component" value="Unassembled WGS sequence"/>
</dbReference>
<dbReference type="PANTHER" id="PTHR10924:SF6">
    <property type="entry name" value="SOLUTE CARRIER FAMILY 49 MEMBER A3"/>
    <property type="match status" value="1"/>
</dbReference>
<evidence type="ECO:0000256" key="3">
    <source>
        <dbReference type="ARBA" id="ARBA00022989"/>
    </source>
</evidence>
<comment type="subcellular location">
    <subcellularLocation>
        <location evidence="1">Membrane</location>
        <topology evidence="1">Multi-pass membrane protein</topology>
    </subcellularLocation>
</comment>
<comment type="caution">
    <text evidence="6">The sequence shown here is derived from an EMBL/GenBank/DDBJ whole genome shotgun (WGS) entry which is preliminary data.</text>
</comment>
<evidence type="ECO:0008006" key="8">
    <source>
        <dbReference type="Google" id="ProtNLM"/>
    </source>
</evidence>
<dbReference type="AlphaFoldDB" id="A0A8H7PYR4"/>
<keyword evidence="3 5" id="KW-1133">Transmembrane helix</keyword>